<keyword evidence="3" id="KW-1185">Reference proteome</keyword>
<comment type="caution">
    <text evidence="2">The sequence shown here is derived from an EMBL/GenBank/DDBJ whole genome shotgun (WGS) entry which is preliminary data.</text>
</comment>
<evidence type="ECO:0000256" key="1">
    <source>
        <dbReference type="SAM" id="Phobius"/>
    </source>
</evidence>
<dbReference type="Gramene" id="TVU41183">
    <property type="protein sequence ID" value="TVU41183"/>
    <property type="gene ID" value="EJB05_14682"/>
</dbReference>
<protein>
    <submittedName>
        <fullName evidence="2">Uncharacterized protein</fullName>
    </submittedName>
</protein>
<dbReference type="EMBL" id="RWGY01000007">
    <property type="protein sequence ID" value="TVU41183.1"/>
    <property type="molecule type" value="Genomic_DNA"/>
</dbReference>
<accession>A0A5J9VZR5</accession>
<keyword evidence="1" id="KW-0812">Transmembrane</keyword>
<evidence type="ECO:0000313" key="3">
    <source>
        <dbReference type="Proteomes" id="UP000324897"/>
    </source>
</evidence>
<keyword evidence="1" id="KW-1133">Transmembrane helix</keyword>
<evidence type="ECO:0000313" key="2">
    <source>
        <dbReference type="EMBL" id="TVU41183.1"/>
    </source>
</evidence>
<keyword evidence="1" id="KW-0472">Membrane</keyword>
<name>A0A5J9VZR5_9POAL</name>
<proteinExistence type="predicted"/>
<dbReference type="Proteomes" id="UP000324897">
    <property type="component" value="Chromosome 4"/>
</dbReference>
<sequence>MALRSLAGKLRGLLSRRTAASRDAAPDPDVIWPPLKFEGSVEAHAEALKKRIIKQARLDNLEFQRGIRKDYRDAVIFAAGGIGIGTYFWSRAIKALVDA</sequence>
<reference evidence="2 3" key="1">
    <citation type="journal article" date="2019" name="Sci. Rep.">
        <title>A high-quality genome of Eragrostis curvula grass provides insights into Poaceae evolution and supports new strategies to enhance forage quality.</title>
        <authorList>
            <person name="Carballo J."/>
            <person name="Santos B.A.C.M."/>
            <person name="Zappacosta D."/>
            <person name="Garbus I."/>
            <person name="Selva J.P."/>
            <person name="Gallo C.A."/>
            <person name="Diaz A."/>
            <person name="Albertini E."/>
            <person name="Caccamo M."/>
            <person name="Echenique V."/>
        </authorList>
    </citation>
    <scope>NUCLEOTIDE SEQUENCE [LARGE SCALE GENOMIC DNA]</scope>
    <source>
        <strain evidence="3">cv. Victoria</strain>
        <tissue evidence="2">Leaf</tissue>
    </source>
</reference>
<feature type="transmembrane region" description="Helical" evidence="1">
    <location>
        <begin position="74"/>
        <end position="90"/>
    </location>
</feature>
<gene>
    <name evidence="2" type="ORF">EJB05_14682</name>
</gene>
<organism evidence="2 3">
    <name type="scientific">Eragrostis curvula</name>
    <name type="common">weeping love grass</name>
    <dbReference type="NCBI Taxonomy" id="38414"/>
    <lineage>
        <taxon>Eukaryota</taxon>
        <taxon>Viridiplantae</taxon>
        <taxon>Streptophyta</taxon>
        <taxon>Embryophyta</taxon>
        <taxon>Tracheophyta</taxon>
        <taxon>Spermatophyta</taxon>
        <taxon>Magnoliopsida</taxon>
        <taxon>Liliopsida</taxon>
        <taxon>Poales</taxon>
        <taxon>Poaceae</taxon>
        <taxon>PACMAD clade</taxon>
        <taxon>Chloridoideae</taxon>
        <taxon>Eragrostideae</taxon>
        <taxon>Eragrostidinae</taxon>
        <taxon>Eragrostis</taxon>
    </lineage>
</organism>
<dbReference type="AlphaFoldDB" id="A0A5J9VZR5"/>